<feature type="binding site" evidence="4">
    <location>
        <position position="218"/>
    </location>
    <ligand>
        <name>allantoate</name>
        <dbReference type="ChEBI" id="CHEBI:17536"/>
    </ligand>
</feature>
<dbReference type="PANTHER" id="PTHR32494">
    <property type="entry name" value="ALLANTOATE DEIMINASE-RELATED"/>
    <property type="match status" value="1"/>
</dbReference>
<dbReference type="InterPro" id="IPR011650">
    <property type="entry name" value="Peptidase_M20_dimer"/>
</dbReference>
<keyword evidence="7" id="KW-1185">Reference proteome</keyword>
<comment type="cofactor">
    <cofactor evidence="3">
        <name>Zn(2+)</name>
        <dbReference type="ChEBI" id="CHEBI:29105"/>
    </cofactor>
    <text evidence="3">Binds 2 Zn(2+) ions per subunit.</text>
</comment>
<organism evidence="6 7">
    <name type="scientific">Parahaliea aestuarii</name>
    <dbReference type="NCBI Taxonomy" id="1852021"/>
    <lineage>
        <taxon>Bacteria</taxon>
        <taxon>Pseudomonadati</taxon>
        <taxon>Pseudomonadota</taxon>
        <taxon>Gammaproteobacteria</taxon>
        <taxon>Cellvibrionales</taxon>
        <taxon>Halieaceae</taxon>
        <taxon>Parahaliea</taxon>
    </lineage>
</organism>
<dbReference type="PIRSF" id="PIRSF001235">
    <property type="entry name" value="Amidase_carbamoylase"/>
    <property type="match status" value="1"/>
</dbReference>
<dbReference type="GO" id="GO:0046872">
    <property type="term" value="F:metal ion binding"/>
    <property type="evidence" value="ECO:0007669"/>
    <property type="project" value="UniProtKB-KW"/>
</dbReference>
<feature type="binding site" evidence="4">
    <location>
        <position position="278"/>
    </location>
    <ligand>
        <name>allantoate</name>
        <dbReference type="ChEBI" id="CHEBI:17536"/>
    </ligand>
</feature>
<dbReference type="Pfam" id="PF01546">
    <property type="entry name" value="Peptidase_M20"/>
    <property type="match status" value="1"/>
</dbReference>
<name>A0A5C8ZSY1_9GAMM</name>
<evidence type="ECO:0000259" key="5">
    <source>
        <dbReference type="Pfam" id="PF07687"/>
    </source>
</evidence>
<feature type="binding site" evidence="4">
    <location>
        <position position="291"/>
    </location>
    <ligand>
        <name>allantoate</name>
        <dbReference type="ChEBI" id="CHEBI:17536"/>
    </ligand>
</feature>
<feature type="binding site" evidence="3">
    <location>
        <position position="132"/>
    </location>
    <ligand>
        <name>Zn(2+)</name>
        <dbReference type="ChEBI" id="CHEBI:29105"/>
        <label>2</label>
    </ligand>
</feature>
<feature type="domain" description="Peptidase M20 dimerisation" evidence="5">
    <location>
        <begin position="220"/>
        <end position="313"/>
    </location>
</feature>
<evidence type="ECO:0000256" key="3">
    <source>
        <dbReference type="PIRSR" id="PIRSR001235-1"/>
    </source>
</evidence>
<sequence>MPDVSHLRINRDRLWQRLEAMSRFGATGAGGVNRQALTDEDRRGRECFLDWARAAGCTVRVDEIGNLFVRREGSDPSAPAVLTGSHLDTQPSGGNYDGIYGVLAGLEVIETLNDAHLQTRHPLEVVVWTNEEGCRFDTAMMGSAVWSGRMSLSDALALQDRKGTSVAEALAATGFEGSEPAQPQPVHAAFELHIEQGPVLEQEDKAIGVVQGVQHMSRHRLIVHGVEAHAGPTPMVGRKDPVQALAGMLPRLYALADEHAPEGRVTVGYIDTRPGSSNTVPGRVEFTVDLRHPDQSRYAAMVAALGTIASEVNKSLGLDYELSCFWEAPGVTFHPDCIAAVQAAVDMLGYSQRSIVSGAGHDACNVASVAPTSMIFIPCKDGLSHNEAESITQEQAGQGADVLLHAIINSAGVSA</sequence>
<evidence type="ECO:0000256" key="4">
    <source>
        <dbReference type="PIRSR" id="PIRSR001235-2"/>
    </source>
</evidence>
<evidence type="ECO:0000256" key="2">
    <source>
        <dbReference type="ARBA" id="ARBA00022801"/>
    </source>
</evidence>
<dbReference type="EMBL" id="VRYZ01000004">
    <property type="protein sequence ID" value="TXS91566.1"/>
    <property type="molecule type" value="Genomic_DNA"/>
</dbReference>
<dbReference type="NCBIfam" id="TIGR01879">
    <property type="entry name" value="hydantase"/>
    <property type="match status" value="1"/>
</dbReference>
<dbReference type="SUPFAM" id="SSF55031">
    <property type="entry name" value="Bacterial exopeptidase dimerisation domain"/>
    <property type="match status" value="1"/>
</dbReference>
<dbReference type="PANTHER" id="PTHR32494:SF5">
    <property type="entry name" value="ALLANTOATE AMIDOHYDROLASE"/>
    <property type="match status" value="1"/>
</dbReference>
<evidence type="ECO:0000256" key="1">
    <source>
        <dbReference type="ARBA" id="ARBA00006153"/>
    </source>
</evidence>
<dbReference type="NCBIfam" id="NF006771">
    <property type="entry name" value="PRK09290.1-5"/>
    <property type="match status" value="1"/>
</dbReference>
<keyword evidence="2 6" id="KW-0378">Hydrolase</keyword>
<reference evidence="6 7" key="1">
    <citation type="submission" date="2019-08" db="EMBL/GenBank/DDBJ databases">
        <title>Parahaliea maris sp. nov., isolated from the surface seawater.</title>
        <authorList>
            <person name="Liu Y."/>
        </authorList>
    </citation>
    <scope>NUCLEOTIDE SEQUENCE [LARGE SCALE GENOMIC DNA]</scope>
    <source>
        <strain evidence="6 7">S2-26</strain>
    </source>
</reference>
<feature type="binding site" evidence="3">
    <location>
        <position position="385"/>
    </location>
    <ligand>
        <name>Zn(2+)</name>
        <dbReference type="ChEBI" id="CHEBI:29105"/>
        <label>2</label>
    </ligand>
</feature>
<dbReference type="Gene3D" id="3.40.630.10">
    <property type="entry name" value="Zn peptidases"/>
    <property type="match status" value="1"/>
</dbReference>
<dbReference type="CDD" id="cd03884">
    <property type="entry name" value="M20_bAS"/>
    <property type="match status" value="1"/>
</dbReference>
<keyword evidence="3" id="KW-0479">Metal-binding</keyword>
<feature type="binding site" evidence="3">
    <location>
        <position position="97"/>
    </location>
    <ligand>
        <name>Zn(2+)</name>
        <dbReference type="ChEBI" id="CHEBI:29105"/>
        <label>2</label>
    </ligand>
</feature>
<evidence type="ECO:0000313" key="7">
    <source>
        <dbReference type="Proteomes" id="UP000321933"/>
    </source>
</evidence>
<feature type="binding site" evidence="3">
    <location>
        <position position="193"/>
    </location>
    <ligand>
        <name>Zn(2+)</name>
        <dbReference type="ChEBI" id="CHEBI:29105"/>
        <label>1</label>
    </ligand>
</feature>
<keyword evidence="3" id="KW-0862">Zinc</keyword>
<dbReference type="InterPro" id="IPR002933">
    <property type="entry name" value="Peptidase_M20"/>
</dbReference>
<feature type="binding site" evidence="3">
    <location>
        <position position="86"/>
    </location>
    <ligand>
        <name>Zn(2+)</name>
        <dbReference type="ChEBI" id="CHEBI:29105"/>
        <label>1</label>
    </ligand>
</feature>
<dbReference type="InterPro" id="IPR036264">
    <property type="entry name" value="Bact_exopeptidase_dim_dom"/>
</dbReference>
<dbReference type="OrthoDB" id="9808195at2"/>
<comment type="caution">
    <text evidence="6">The sequence shown here is derived from an EMBL/GenBank/DDBJ whole genome shotgun (WGS) entry which is preliminary data.</text>
</comment>
<feature type="binding site" evidence="3">
    <location>
        <position position="97"/>
    </location>
    <ligand>
        <name>Zn(2+)</name>
        <dbReference type="ChEBI" id="CHEBI:29105"/>
        <label>1</label>
    </ligand>
</feature>
<protein>
    <submittedName>
        <fullName evidence="6">M20 family metallo-hydrolase</fullName>
    </submittedName>
</protein>
<dbReference type="Pfam" id="PF07687">
    <property type="entry name" value="M20_dimer"/>
    <property type="match status" value="1"/>
</dbReference>
<evidence type="ECO:0000313" key="6">
    <source>
        <dbReference type="EMBL" id="TXS91566.1"/>
    </source>
</evidence>
<dbReference type="Gene3D" id="3.30.70.360">
    <property type="match status" value="1"/>
</dbReference>
<dbReference type="NCBIfam" id="NF006769">
    <property type="entry name" value="PRK09290.1-3"/>
    <property type="match status" value="1"/>
</dbReference>
<dbReference type="Proteomes" id="UP000321933">
    <property type="component" value="Unassembled WGS sequence"/>
</dbReference>
<dbReference type="AlphaFoldDB" id="A0A5C8ZSY1"/>
<gene>
    <name evidence="6" type="ORF">FVW59_10370</name>
</gene>
<accession>A0A5C8ZSY1</accession>
<dbReference type="RefSeq" id="WP_148064198.1">
    <property type="nucleotide sequence ID" value="NZ_VRYZ01000004.1"/>
</dbReference>
<dbReference type="GO" id="GO:0016813">
    <property type="term" value="F:hydrolase activity, acting on carbon-nitrogen (but not peptide) bonds, in linear amidines"/>
    <property type="evidence" value="ECO:0007669"/>
    <property type="project" value="InterPro"/>
</dbReference>
<dbReference type="SUPFAM" id="SSF53187">
    <property type="entry name" value="Zn-dependent exopeptidases"/>
    <property type="match status" value="1"/>
</dbReference>
<dbReference type="InterPro" id="IPR010158">
    <property type="entry name" value="Amidase_Cbmase"/>
</dbReference>
<comment type="similarity">
    <text evidence="1">Belongs to the peptidase M20 family.</text>
</comment>
<proteinExistence type="inferred from homology"/>